<reference evidence="2" key="1">
    <citation type="submission" date="2025-08" db="UniProtKB">
        <authorList>
            <consortium name="RefSeq"/>
        </authorList>
    </citation>
    <scope>IDENTIFICATION</scope>
    <source>
        <tissue evidence="2">Whole larvae</tissue>
    </source>
</reference>
<dbReference type="GeneID" id="116412657"/>
<evidence type="ECO:0000313" key="2">
    <source>
        <dbReference type="RefSeq" id="XP_031762910.2"/>
    </source>
</evidence>
<dbReference type="RefSeq" id="XP_031762910.2">
    <property type="nucleotide sequence ID" value="XM_031907050.2"/>
</dbReference>
<dbReference type="Proteomes" id="UP001652740">
    <property type="component" value="Unplaced"/>
</dbReference>
<accession>A0A6J3BT66</accession>
<keyword evidence="1" id="KW-1185">Reference proteome</keyword>
<dbReference type="InParanoid" id="A0A6J3BT66"/>
<evidence type="ECO:0000313" key="1">
    <source>
        <dbReference type="Proteomes" id="UP001652740"/>
    </source>
</evidence>
<organism evidence="1 2">
    <name type="scientific">Galleria mellonella</name>
    <name type="common">Greater wax moth</name>
    <dbReference type="NCBI Taxonomy" id="7137"/>
    <lineage>
        <taxon>Eukaryota</taxon>
        <taxon>Metazoa</taxon>
        <taxon>Ecdysozoa</taxon>
        <taxon>Arthropoda</taxon>
        <taxon>Hexapoda</taxon>
        <taxon>Insecta</taxon>
        <taxon>Pterygota</taxon>
        <taxon>Neoptera</taxon>
        <taxon>Endopterygota</taxon>
        <taxon>Lepidoptera</taxon>
        <taxon>Glossata</taxon>
        <taxon>Ditrysia</taxon>
        <taxon>Pyraloidea</taxon>
        <taxon>Pyralidae</taxon>
        <taxon>Galleriinae</taxon>
        <taxon>Galleria</taxon>
    </lineage>
</organism>
<name>A0A6J3BT66_GALME</name>
<proteinExistence type="predicted"/>
<dbReference type="KEGG" id="gmw:116412657"/>
<gene>
    <name evidence="2" type="primary">LOC116412657</name>
</gene>
<protein>
    <submittedName>
        <fullName evidence="2">Uncharacterized protein LOC116412657</fullName>
    </submittedName>
</protein>
<dbReference type="AlphaFoldDB" id="A0A6J3BT66"/>
<sequence length="444" mass="50839">MTNKEAKYPSSKSRKYSTIKYGVEEHGRTNINRRVPFSYKDTDMITTEQSRARLINQIIGSTDKNLSNEFASYYYQSNSYSDPFCLLTSHTVAPRLKSLGKSTALSPIPAYPSTVQSLRWSPYVEVSTPDESQIEATDDRPKIICRCENCTMKTCPSKVYSSKRSSKFKDNIMTFSDQYTMTPKLNDACCGVCTPLTSPKVSNVAITTSNIAVRDTQTRAEIQQVYAPPKSAIPILKNCEYLDPVNKDYKHCHGTYFDDAERDTYVRNDYNECDQSNPTKITYEREPIIDHPYCEHCHNPRKVLYNEGISDSIANHYPIEPVRVPSPTNVVKDYRRVSVMSKYCIDSEDKIPFSHRNDSKYHYSCKTPNSNKHFCCDSDTEEVKRLTANPKTVRKTYTSQVKRIRTPSIILPKKVLTSERDIESYIDKSAQHTSPIPAVYIHKK</sequence>